<sequence>MKATIISIVTDIASASLIALTNLDGGKGRKMFLQAKFKLADGNKMWSQLDLNKCFGWSVEACVFTYTPNACFTETVISCDNNYSGGDEHFGSNFGSRGPCTDGGEVYNVFALNSYNGTHEGILDC</sequence>
<keyword evidence="2" id="KW-1185">Reference proteome</keyword>
<evidence type="ECO:0008006" key="3">
    <source>
        <dbReference type="Google" id="ProtNLM"/>
    </source>
</evidence>
<accession>A0A0G2FNG5</accession>
<protein>
    <recommendedName>
        <fullName evidence="3">Cyanovirin-N domain-containing protein</fullName>
    </recommendedName>
</protein>
<dbReference type="Proteomes" id="UP000034680">
    <property type="component" value="Unassembled WGS sequence"/>
</dbReference>
<gene>
    <name evidence="1" type="ORF">UCDDA912_g04150</name>
</gene>
<evidence type="ECO:0000313" key="2">
    <source>
        <dbReference type="Proteomes" id="UP000034680"/>
    </source>
</evidence>
<evidence type="ECO:0000313" key="1">
    <source>
        <dbReference type="EMBL" id="KKY35877.1"/>
    </source>
</evidence>
<reference evidence="1 2" key="2">
    <citation type="submission" date="2015-05" db="EMBL/GenBank/DDBJ databases">
        <authorList>
            <person name="Morales-Cruz A."/>
            <person name="Amrine K.C."/>
            <person name="Cantu D."/>
        </authorList>
    </citation>
    <scope>NUCLEOTIDE SEQUENCE [LARGE SCALE GENOMIC DNA]</scope>
    <source>
        <strain evidence="1">DA912</strain>
    </source>
</reference>
<reference evidence="1 2" key="1">
    <citation type="submission" date="2015-05" db="EMBL/GenBank/DDBJ databases">
        <title>Distinctive expansion of gene families associated with plant cell wall degradation and secondary metabolism in the genomes of grapevine trunk pathogens.</title>
        <authorList>
            <person name="Lawrence D.P."/>
            <person name="Travadon R."/>
            <person name="Rolshausen P.E."/>
            <person name="Baumgartner K."/>
        </authorList>
    </citation>
    <scope>NUCLEOTIDE SEQUENCE [LARGE SCALE GENOMIC DNA]</scope>
    <source>
        <strain evidence="1">DA912</strain>
    </source>
</reference>
<comment type="caution">
    <text evidence="1">The sequence shown here is derived from an EMBL/GenBank/DDBJ whole genome shotgun (WGS) entry which is preliminary data.</text>
</comment>
<dbReference type="EMBL" id="LCUC01000144">
    <property type="protein sequence ID" value="KKY35877.1"/>
    <property type="molecule type" value="Genomic_DNA"/>
</dbReference>
<dbReference type="OrthoDB" id="5204380at2759"/>
<proteinExistence type="predicted"/>
<dbReference type="AlphaFoldDB" id="A0A0G2FNG5"/>
<organism evidence="1 2">
    <name type="scientific">Diaporthe ampelina</name>
    <dbReference type="NCBI Taxonomy" id="1214573"/>
    <lineage>
        <taxon>Eukaryota</taxon>
        <taxon>Fungi</taxon>
        <taxon>Dikarya</taxon>
        <taxon>Ascomycota</taxon>
        <taxon>Pezizomycotina</taxon>
        <taxon>Sordariomycetes</taxon>
        <taxon>Sordariomycetidae</taxon>
        <taxon>Diaporthales</taxon>
        <taxon>Diaporthaceae</taxon>
        <taxon>Diaporthe</taxon>
    </lineage>
</organism>
<name>A0A0G2FNG5_9PEZI</name>